<keyword evidence="2" id="KW-1185">Reference proteome</keyword>
<organism evidence="1 2">
    <name type="scientific">Gnathostoma spinigerum</name>
    <dbReference type="NCBI Taxonomy" id="75299"/>
    <lineage>
        <taxon>Eukaryota</taxon>
        <taxon>Metazoa</taxon>
        <taxon>Ecdysozoa</taxon>
        <taxon>Nematoda</taxon>
        <taxon>Chromadorea</taxon>
        <taxon>Rhabditida</taxon>
        <taxon>Spirurina</taxon>
        <taxon>Gnathostomatomorpha</taxon>
        <taxon>Gnathostomatoidea</taxon>
        <taxon>Gnathostomatidae</taxon>
        <taxon>Gnathostoma</taxon>
    </lineage>
</organism>
<dbReference type="InterPro" id="IPR050778">
    <property type="entry name" value="Cueball_EGF_LRP_Nidogen"/>
</dbReference>
<dbReference type="PANTHER" id="PTHR46513:SF13">
    <property type="entry name" value="EGF-LIKE DOMAIN-CONTAINING PROTEIN"/>
    <property type="match status" value="1"/>
</dbReference>
<dbReference type="Gene3D" id="2.10.25.10">
    <property type="entry name" value="Laminin"/>
    <property type="match status" value="1"/>
</dbReference>
<gene>
    <name evidence="1" type="ORF">AB6A40_010620</name>
</gene>
<dbReference type="EMBL" id="JBGFUD010014384">
    <property type="protein sequence ID" value="MFH4983911.1"/>
    <property type="molecule type" value="Genomic_DNA"/>
</dbReference>
<comment type="caution">
    <text evidence="1">The sequence shown here is derived from an EMBL/GenBank/DDBJ whole genome shotgun (WGS) entry which is preliminary data.</text>
</comment>
<dbReference type="PANTHER" id="PTHR46513">
    <property type="entry name" value="VITELLOGENIN RECEPTOR-LIKE PROTEIN-RELATED-RELATED"/>
    <property type="match status" value="1"/>
</dbReference>
<sequence length="167" mass="18440">MFLFERYLFVISATDELHSFDILDDPSQRSKSLGHVSDVIKIRNFVHFYRQSQPDVTHPCSTNNGGCEQFCLVSYANSTDQKMKLITTGQPIAKCACEEGYKLSENGRCIVANESDGPLLIFGRTSPGSISALTLSSISSNNFPPIENGSNSENSRLFATPQVFDQC</sequence>
<accession>A0ABD6EX36</accession>
<protein>
    <submittedName>
        <fullName evidence="1">Uncharacterized protein</fullName>
    </submittedName>
</protein>
<dbReference type="AlphaFoldDB" id="A0ABD6EX36"/>
<evidence type="ECO:0000313" key="2">
    <source>
        <dbReference type="Proteomes" id="UP001608902"/>
    </source>
</evidence>
<proteinExistence type="predicted"/>
<dbReference type="Pfam" id="PF14670">
    <property type="entry name" value="FXa_inhibition"/>
    <property type="match status" value="1"/>
</dbReference>
<reference evidence="1 2" key="1">
    <citation type="submission" date="2024-08" db="EMBL/GenBank/DDBJ databases">
        <title>Gnathostoma spinigerum genome.</title>
        <authorList>
            <person name="Gonzalez-Bertolin B."/>
            <person name="Monzon S."/>
            <person name="Zaballos A."/>
            <person name="Jimenez P."/>
            <person name="Dekumyoy P."/>
            <person name="Varona S."/>
            <person name="Cuesta I."/>
            <person name="Sumanam S."/>
            <person name="Adisakwattana P."/>
            <person name="Gasser R.B."/>
            <person name="Hernandez-Gonzalez A."/>
            <person name="Young N.D."/>
            <person name="Perteguer M.J."/>
        </authorList>
    </citation>
    <scope>NUCLEOTIDE SEQUENCE [LARGE SCALE GENOMIC DNA]</scope>
    <source>
        <strain evidence="1">AL3</strain>
        <tissue evidence="1">Liver</tissue>
    </source>
</reference>
<evidence type="ECO:0000313" key="1">
    <source>
        <dbReference type="EMBL" id="MFH4983911.1"/>
    </source>
</evidence>
<dbReference type="Proteomes" id="UP001608902">
    <property type="component" value="Unassembled WGS sequence"/>
</dbReference>
<name>A0ABD6EX36_9BILA</name>